<keyword evidence="2" id="KW-1185">Reference proteome</keyword>
<organism evidence="1 2">
    <name type="scientific">Neocallimastix californiae</name>
    <dbReference type="NCBI Taxonomy" id="1754190"/>
    <lineage>
        <taxon>Eukaryota</taxon>
        <taxon>Fungi</taxon>
        <taxon>Fungi incertae sedis</taxon>
        <taxon>Chytridiomycota</taxon>
        <taxon>Chytridiomycota incertae sedis</taxon>
        <taxon>Neocallimastigomycetes</taxon>
        <taxon>Neocallimastigales</taxon>
        <taxon>Neocallimastigaceae</taxon>
        <taxon>Neocallimastix</taxon>
    </lineage>
</organism>
<evidence type="ECO:0000313" key="2">
    <source>
        <dbReference type="Proteomes" id="UP000193920"/>
    </source>
</evidence>
<reference evidence="1 2" key="1">
    <citation type="submission" date="2016-08" db="EMBL/GenBank/DDBJ databases">
        <title>A Parts List for Fungal Cellulosomes Revealed by Comparative Genomics.</title>
        <authorList>
            <consortium name="DOE Joint Genome Institute"/>
            <person name="Haitjema C.H."/>
            <person name="Gilmore S.P."/>
            <person name="Henske J.K."/>
            <person name="Solomon K.V."/>
            <person name="De Groot R."/>
            <person name="Kuo A."/>
            <person name="Mondo S.J."/>
            <person name="Salamov A.A."/>
            <person name="Labutti K."/>
            <person name="Zhao Z."/>
            <person name="Chiniquy J."/>
            <person name="Barry K."/>
            <person name="Brewer H.M."/>
            <person name="Purvine S.O."/>
            <person name="Wright A.T."/>
            <person name="Boxma B."/>
            <person name="Van Alen T."/>
            <person name="Hackstein J.H."/>
            <person name="Baker S.E."/>
            <person name="Grigoriev I.V."/>
            <person name="O'Malley M.A."/>
        </authorList>
    </citation>
    <scope>NUCLEOTIDE SEQUENCE [LARGE SCALE GENOMIC DNA]</scope>
    <source>
        <strain evidence="1 2">G1</strain>
    </source>
</reference>
<gene>
    <name evidence="1" type="ORF">LY90DRAFT_501024</name>
</gene>
<proteinExistence type="predicted"/>
<evidence type="ECO:0008006" key="3">
    <source>
        <dbReference type="Google" id="ProtNLM"/>
    </source>
</evidence>
<dbReference type="EMBL" id="MCOG01000017">
    <property type="protein sequence ID" value="ORY78263.1"/>
    <property type="molecule type" value="Genomic_DNA"/>
</dbReference>
<comment type="caution">
    <text evidence="1">The sequence shown here is derived from an EMBL/GenBank/DDBJ whole genome shotgun (WGS) entry which is preliminary data.</text>
</comment>
<dbReference type="AlphaFoldDB" id="A0A1Y2F347"/>
<dbReference type="STRING" id="1754190.A0A1Y2F347"/>
<sequence length="355" mass="41088">MIKKNKLYLSHGSISCYDSNTDNNLYFKSVLKYCIDFLNEHKKETIILHLKRESIDNSIKNDYISRLIESTILEKYNDNKLYKDFIYFPKTFDEGCFNDYMPTLGKVRGKIVFLSRSDFKYNKSYINFSDFDDPNEAPKELDTYDTPIGFLRDIKDKGKCSSMPIPILFEGIHEDVCKVEEIGNFRYQDNYQLAPSVKWTFVTKMILEESKFNDKTNSLVHTLNFMNTAFVNNLPISEGAPYMNKELTNLLNHQPAPNEWFVLDFPTGDVIRAIYDSNFETVSNIVKLLDYNFDDEIDELVNAFTGVYDIVVDLIDDTVDLAKDVANGIANFLDDTVDLVKEGFSLTKSTRYSKN</sequence>
<protein>
    <recommendedName>
        <fullName evidence="3">PLC-like phosphodiesterase</fullName>
    </recommendedName>
</protein>
<dbReference type="Gene3D" id="3.20.20.190">
    <property type="entry name" value="Phosphatidylinositol (PI) phosphodiesterase"/>
    <property type="match status" value="1"/>
</dbReference>
<dbReference type="InterPro" id="IPR017946">
    <property type="entry name" value="PLC-like_Pdiesterase_TIM-brl"/>
</dbReference>
<dbReference type="OrthoDB" id="2122977at2759"/>
<accession>A0A1Y2F347</accession>
<dbReference type="SUPFAM" id="SSF51695">
    <property type="entry name" value="PLC-like phosphodiesterases"/>
    <property type="match status" value="1"/>
</dbReference>
<evidence type="ECO:0000313" key="1">
    <source>
        <dbReference type="EMBL" id="ORY78263.1"/>
    </source>
</evidence>
<dbReference type="GO" id="GO:0008081">
    <property type="term" value="F:phosphoric diester hydrolase activity"/>
    <property type="evidence" value="ECO:0007669"/>
    <property type="project" value="InterPro"/>
</dbReference>
<name>A0A1Y2F347_9FUNG</name>
<dbReference type="Proteomes" id="UP000193920">
    <property type="component" value="Unassembled WGS sequence"/>
</dbReference>
<dbReference type="GO" id="GO:0006629">
    <property type="term" value="P:lipid metabolic process"/>
    <property type="evidence" value="ECO:0007669"/>
    <property type="project" value="InterPro"/>
</dbReference>